<keyword evidence="2" id="KW-1185">Reference proteome</keyword>
<dbReference type="InterPro" id="IPR007061">
    <property type="entry name" value="MST-like"/>
</dbReference>
<organism evidence="1 2">
    <name type="scientific">Streptomyces jumonjinensis</name>
    <dbReference type="NCBI Taxonomy" id="1945"/>
    <lineage>
        <taxon>Bacteria</taxon>
        <taxon>Bacillati</taxon>
        <taxon>Actinomycetota</taxon>
        <taxon>Actinomycetes</taxon>
        <taxon>Kitasatosporales</taxon>
        <taxon>Streptomycetaceae</taxon>
        <taxon>Streptomyces</taxon>
    </lineage>
</organism>
<dbReference type="Proteomes" id="UP000419138">
    <property type="component" value="Unassembled WGS sequence"/>
</dbReference>
<dbReference type="RefSeq" id="WP_153524809.1">
    <property type="nucleotide sequence ID" value="NZ_JBEPDZ010000003.1"/>
</dbReference>
<evidence type="ECO:0000313" key="2">
    <source>
        <dbReference type="Proteomes" id="UP000419138"/>
    </source>
</evidence>
<name>A0A646KLR0_STRJU</name>
<gene>
    <name evidence="1" type="ORF">FF041_24575</name>
</gene>
<reference evidence="1 2" key="1">
    <citation type="submission" date="2019-05" db="EMBL/GenBank/DDBJ databases">
        <title>Comparative genomics and metabolomics analyses of clavulanic acid producing Streptomyces species provides insight into specialized metabolism and evolution of beta-lactam biosynthetic gene clusters.</title>
        <authorList>
            <person name="Moore M.A."/>
            <person name="Cruz-Morales P."/>
            <person name="Barona Gomez F."/>
            <person name="Kapil T."/>
        </authorList>
    </citation>
    <scope>NUCLEOTIDE SEQUENCE [LARGE SCALE GENOMIC DNA]</scope>
    <source>
        <strain evidence="1 2">NRRL 5741</strain>
    </source>
</reference>
<dbReference type="OrthoDB" id="4548523at2"/>
<dbReference type="InterPro" id="IPR034660">
    <property type="entry name" value="DinB/YfiT-like"/>
</dbReference>
<accession>A0A646KLR0</accession>
<comment type="caution">
    <text evidence="1">The sequence shown here is derived from an EMBL/GenBank/DDBJ whole genome shotgun (WGS) entry which is preliminary data.</text>
</comment>
<dbReference type="EMBL" id="VCLA01000167">
    <property type="protein sequence ID" value="MQT03252.1"/>
    <property type="molecule type" value="Genomic_DNA"/>
</dbReference>
<dbReference type="Pfam" id="PF04978">
    <property type="entry name" value="MST"/>
    <property type="match status" value="1"/>
</dbReference>
<sequence>MVTLPDGRLVPPPHSDERTQLESWLDFHRETLALKCSGLDDRQLRETSVEPSPLTLLGLLQHMTHVERNWFQIVLAGRDIPPVYTPEQRGGFLLDADRDSGQVIADWRAEVARAREATAAASLDDCGKLTEAQARFAGESTASLRWILVHMIEEYARHNGHADLIRERIDGVTGM</sequence>
<proteinExistence type="predicted"/>
<dbReference type="AlphaFoldDB" id="A0A646KLR0"/>
<dbReference type="SUPFAM" id="SSF109854">
    <property type="entry name" value="DinB/YfiT-like putative metalloenzymes"/>
    <property type="match status" value="1"/>
</dbReference>
<evidence type="ECO:0000313" key="1">
    <source>
        <dbReference type="EMBL" id="MQT03252.1"/>
    </source>
</evidence>
<dbReference type="Gene3D" id="1.20.120.450">
    <property type="entry name" value="dinb family like domain"/>
    <property type="match status" value="1"/>
</dbReference>
<protein>
    <submittedName>
        <fullName evidence="1">DinB family protein</fullName>
    </submittedName>
</protein>